<feature type="compositionally biased region" description="Low complexity" evidence="1">
    <location>
        <begin position="24"/>
        <end position="42"/>
    </location>
</feature>
<sequence length="201" mass="20532">MSGKIPFRTSRVFVRKAGAGGFAGRRAAGSAVRSMAATVTAAPPAPEPARRAPPPGPIPGPEPRPTDPGGPGGVPRAKAAEPGAAYQVIPGCPAVTAGVKFTSGLRTVRGPGAAGPSEAARGRRPRGTLHPAPRRRCHPGPATPTLRTVAELEVSGLRGALGWVSAASSELGNKEGAQAWRGEERKKYDGETPGYLEISRT</sequence>
<feature type="region of interest" description="Disordered" evidence="1">
    <location>
        <begin position="105"/>
        <end position="144"/>
    </location>
</feature>
<protein>
    <submittedName>
        <fullName evidence="2">Uncharacterized protein</fullName>
    </submittedName>
</protein>
<feature type="compositionally biased region" description="Pro residues" evidence="1">
    <location>
        <begin position="43"/>
        <end position="68"/>
    </location>
</feature>
<feature type="compositionally biased region" description="Basic residues" evidence="1">
    <location>
        <begin position="122"/>
        <end position="138"/>
    </location>
</feature>
<gene>
    <name evidence="2" type="ORF">MRATA1EN1_LOCUS14783</name>
</gene>
<organism evidence="2 3">
    <name type="scientific">Rangifer tarandus platyrhynchus</name>
    <name type="common">Svalbard reindeer</name>
    <dbReference type="NCBI Taxonomy" id="3082113"/>
    <lineage>
        <taxon>Eukaryota</taxon>
        <taxon>Metazoa</taxon>
        <taxon>Chordata</taxon>
        <taxon>Craniata</taxon>
        <taxon>Vertebrata</taxon>
        <taxon>Euteleostomi</taxon>
        <taxon>Mammalia</taxon>
        <taxon>Eutheria</taxon>
        <taxon>Laurasiatheria</taxon>
        <taxon>Artiodactyla</taxon>
        <taxon>Ruminantia</taxon>
        <taxon>Pecora</taxon>
        <taxon>Cervidae</taxon>
        <taxon>Odocoileinae</taxon>
        <taxon>Rangifer</taxon>
    </lineage>
</organism>
<name>A0ABN8YY09_RANTA</name>
<feature type="region of interest" description="Disordered" evidence="1">
    <location>
        <begin position="18"/>
        <end position="82"/>
    </location>
</feature>
<dbReference type="Proteomes" id="UP001176941">
    <property type="component" value="Chromosome 25"/>
</dbReference>
<feature type="compositionally biased region" description="Basic and acidic residues" evidence="1">
    <location>
        <begin position="181"/>
        <end position="190"/>
    </location>
</feature>
<evidence type="ECO:0000313" key="2">
    <source>
        <dbReference type="EMBL" id="CAI9165821.1"/>
    </source>
</evidence>
<evidence type="ECO:0000256" key="1">
    <source>
        <dbReference type="SAM" id="MobiDB-lite"/>
    </source>
</evidence>
<proteinExistence type="predicted"/>
<keyword evidence="3" id="KW-1185">Reference proteome</keyword>
<dbReference type="EMBL" id="OX459961">
    <property type="protein sequence ID" value="CAI9165821.1"/>
    <property type="molecule type" value="Genomic_DNA"/>
</dbReference>
<accession>A0ABN8YY09</accession>
<feature type="region of interest" description="Disordered" evidence="1">
    <location>
        <begin position="171"/>
        <end position="201"/>
    </location>
</feature>
<reference evidence="2" key="1">
    <citation type="submission" date="2023-04" db="EMBL/GenBank/DDBJ databases">
        <authorList>
            <consortium name="ELIXIR-Norway"/>
        </authorList>
    </citation>
    <scope>NUCLEOTIDE SEQUENCE [LARGE SCALE GENOMIC DNA]</scope>
</reference>
<evidence type="ECO:0000313" key="3">
    <source>
        <dbReference type="Proteomes" id="UP001176941"/>
    </source>
</evidence>